<keyword evidence="2" id="KW-1185">Reference proteome</keyword>
<reference evidence="1 2" key="1">
    <citation type="submission" date="2024-09" db="EMBL/GenBank/DDBJ databases">
        <title>Chromosome-scale assembly of Riccia sorocarpa.</title>
        <authorList>
            <person name="Paukszto L."/>
        </authorList>
    </citation>
    <scope>NUCLEOTIDE SEQUENCE [LARGE SCALE GENOMIC DNA]</scope>
    <source>
        <strain evidence="1">LP-2024</strain>
        <tissue evidence="1">Aerial parts of the thallus</tissue>
    </source>
</reference>
<gene>
    <name evidence="1" type="ORF">R1sor_026531</name>
</gene>
<evidence type="ECO:0000313" key="2">
    <source>
        <dbReference type="Proteomes" id="UP001633002"/>
    </source>
</evidence>
<accession>A0ABD3GCB4</accession>
<organism evidence="1 2">
    <name type="scientific">Riccia sorocarpa</name>
    <dbReference type="NCBI Taxonomy" id="122646"/>
    <lineage>
        <taxon>Eukaryota</taxon>
        <taxon>Viridiplantae</taxon>
        <taxon>Streptophyta</taxon>
        <taxon>Embryophyta</taxon>
        <taxon>Marchantiophyta</taxon>
        <taxon>Marchantiopsida</taxon>
        <taxon>Marchantiidae</taxon>
        <taxon>Marchantiales</taxon>
        <taxon>Ricciaceae</taxon>
        <taxon>Riccia</taxon>
    </lineage>
</organism>
<dbReference type="EMBL" id="JBJQOH010000008">
    <property type="protein sequence ID" value="KAL3676583.1"/>
    <property type="molecule type" value="Genomic_DNA"/>
</dbReference>
<sequence>MLPLSSYPAESRESFQSLRASGNWTYPVEILDYLQRVTMALALTDILRELRYWLEKPAQNPNPGPFNSDMIEWLVLEEGLLPIDGVEDFLVGEGGRTQTACTYTKQKTDDVEMKSGKCIVYYWCCYGPVDRRVTVFKEIPNARGMKGKGPGQSTSSCIQILRCISAVWVSKPFLDIFVPG</sequence>
<proteinExistence type="predicted"/>
<name>A0ABD3GCB4_9MARC</name>
<evidence type="ECO:0000313" key="1">
    <source>
        <dbReference type="EMBL" id="KAL3676583.1"/>
    </source>
</evidence>
<protein>
    <submittedName>
        <fullName evidence="1">Uncharacterized protein</fullName>
    </submittedName>
</protein>
<dbReference type="Proteomes" id="UP001633002">
    <property type="component" value="Unassembled WGS sequence"/>
</dbReference>
<dbReference type="AlphaFoldDB" id="A0ABD3GCB4"/>
<comment type="caution">
    <text evidence="1">The sequence shown here is derived from an EMBL/GenBank/DDBJ whole genome shotgun (WGS) entry which is preliminary data.</text>
</comment>